<keyword evidence="2 5" id="KW-0812">Transmembrane</keyword>
<keyword evidence="3 5" id="KW-1133">Transmembrane helix</keyword>
<gene>
    <name evidence="6" type="ORF">BIW11_03639</name>
</gene>
<keyword evidence="4 5" id="KW-0472">Membrane</keyword>
<evidence type="ECO:0000256" key="2">
    <source>
        <dbReference type="ARBA" id="ARBA00022692"/>
    </source>
</evidence>
<evidence type="ECO:0000256" key="3">
    <source>
        <dbReference type="ARBA" id="ARBA00022989"/>
    </source>
</evidence>
<name>A0A1V9XIE7_9ACAR</name>
<dbReference type="InterPro" id="IPR000832">
    <property type="entry name" value="GPCR_2_secretin-like"/>
</dbReference>
<reference evidence="6 7" key="1">
    <citation type="journal article" date="2017" name="Gigascience">
        <title>Draft genome of the honey bee ectoparasitic mite, Tropilaelaps mercedesae, is shaped by the parasitic life history.</title>
        <authorList>
            <person name="Dong X."/>
            <person name="Armstrong S.D."/>
            <person name="Xia D."/>
            <person name="Makepeace B.L."/>
            <person name="Darby A.C."/>
            <person name="Kadowaki T."/>
        </authorList>
    </citation>
    <scope>NUCLEOTIDE SEQUENCE [LARGE SCALE GENOMIC DNA]</scope>
    <source>
        <strain evidence="6">Wuxi-XJTLU</strain>
    </source>
</reference>
<dbReference type="OrthoDB" id="6022368at2759"/>
<feature type="transmembrane region" description="Helical" evidence="5">
    <location>
        <begin position="25"/>
        <end position="43"/>
    </location>
</feature>
<comment type="subcellular location">
    <subcellularLocation>
        <location evidence="1">Membrane</location>
        <topology evidence="1">Multi-pass membrane protein</topology>
    </subcellularLocation>
</comment>
<dbReference type="AlphaFoldDB" id="A0A1V9XIE7"/>
<dbReference type="Pfam" id="PF00002">
    <property type="entry name" value="7tm_2"/>
    <property type="match status" value="1"/>
</dbReference>
<organism evidence="6 7">
    <name type="scientific">Tropilaelaps mercedesae</name>
    <dbReference type="NCBI Taxonomy" id="418985"/>
    <lineage>
        <taxon>Eukaryota</taxon>
        <taxon>Metazoa</taxon>
        <taxon>Ecdysozoa</taxon>
        <taxon>Arthropoda</taxon>
        <taxon>Chelicerata</taxon>
        <taxon>Arachnida</taxon>
        <taxon>Acari</taxon>
        <taxon>Parasitiformes</taxon>
        <taxon>Mesostigmata</taxon>
        <taxon>Gamasina</taxon>
        <taxon>Dermanyssoidea</taxon>
        <taxon>Laelapidae</taxon>
        <taxon>Tropilaelaps</taxon>
    </lineage>
</organism>
<dbReference type="EMBL" id="MNPL01010395">
    <property type="protein sequence ID" value="OQR73143.1"/>
    <property type="molecule type" value="Genomic_DNA"/>
</dbReference>
<sequence length="50" mass="5541">MWVLITKLRAATTAESQQYRKAAKALLVLIPLLGGCYILVITTPNEYNCS</sequence>
<dbReference type="Proteomes" id="UP000192247">
    <property type="component" value="Unassembled WGS sequence"/>
</dbReference>
<evidence type="ECO:0000256" key="1">
    <source>
        <dbReference type="ARBA" id="ARBA00004141"/>
    </source>
</evidence>
<dbReference type="STRING" id="418985.A0A1V9XIE7"/>
<accession>A0A1V9XIE7</accession>
<dbReference type="GO" id="GO:0016020">
    <property type="term" value="C:membrane"/>
    <property type="evidence" value="ECO:0007669"/>
    <property type="project" value="UniProtKB-SubCell"/>
</dbReference>
<proteinExistence type="predicted"/>
<evidence type="ECO:0000256" key="5">
    <source>
        <dbReference type="SAM" id="Phobius"/>
    </source>
</evidence>
<dbReference type="Gene3D" id="1.20.1070.10">
    <property type="entry name" value="Rhodopsin 7-helix transmembrane proteins"/>
    <property type="match status" value="1"/>
</dbReference>
<dbReference type="GO" id="GO:0004930">
    <property type="term" value="F:G protein-coupled receptor activity"/>
    <property type="evidence" value="ECO:0007669"/>
    <property type="project" value="InterPro"/>
</dbReference>
<keyword evidence="7" id="KW-1185">Reference proteome</keyword>
<evidence type="ECO:0000313" key="7">
    <source>
        <dbReference type="Proteomes" id="UP000192247"/>
    </source>
</evidence>
<protein>
    <submittedName>
        <fullName evidence="6">Diuretic hormone receptor-like</fullName>
    </submittedName>
</protein>
<evidence type="ECO:0000256" key="4">
    <source>
        <dbReference type="ARBA" id="ARBA00023136"/>
    </source>
</evidence>
<keyword evidence="6" id="KW-0675">Receptor</keyword>
<evidence type="ECO:0000313" key="6">
    <source>
        <dbReference type="EMBL" id="OQR73143.1"/>
    </source>
</evidence>
<dbReference type="InParanoid" id="A0A1V9XIE7"/>
<comment type="caution">
    <text evidence="6">The sequence shown here is derived from an EMBL/GenBank/DDBJ whole genome shotgun (WGS) entry which is preliminary data.</text>
</comment>